<name>A0A7J9KI47_9ROSI</name>
<organism evidence="1 2">
    <name type="scientific">Gossypium armourianum</name>
    <dbReference type="NCBI Taxonomy" id="34283"/>
    <lineage>
        <taxon>Eukaryota</taxon>
        <taxon>Viridiplantae</taxon>
        <taxon>Streptophyta</taxon>
        <taxon>Embryophyta</taxon>
        <taxon>Tracheophyta</taxon>
        <taxon>Spermatophyta</taxon>
        <taxon>Magnoliopsida</taxon>
        <taxon>eudicotyledons</taxon>
        <taxon>Gunneridae</taxon>
        <taxon>Pentapetalae</taxon>
        <taxon>rosids</taxon>
        <taxon>malvids</taxon>
        <taxon>Malvales</taxon>
        <taxon>Malvaceae</taxon>
        <taxon>Malvoideae</taxon>
        <taxon>Gossypium</taxon>
    </lineage>
</organism>
<sequence length="58" mass="6747">MVVPEDVWNPHKEVGQFRHRSFLYYDQLTSIYTKNRATGKDAQTTTDIVEEMDAEDVA</sequence>
<dbReference type="PANTHER" id="PTHR48464:SF1">
    <property type="entry name" value="MYB_SANT-LIKE DOMAIN-CONTAINING PROTEIN"/>
    <property type="match status" value="1"/>
</dbReference>
<accession>A0A7J9KI47</accession>
<protein>
    <submittedName>
        <fullName evidence="1">Uncharacterized protein</fullName>
    </submittedName>
</protein>
<keyword evidence="2" id="KW-1185">Reference proteome</keyword>
<proteinExistence type="predicted"/>
<dbReference type="AlphaFoldDB" id="A0A7J9KI47"/>
<comment type="caution">
    <text evidence="1">The sequence shown here is derived from an EMBL/GenBank/DDBJ whole genome shotgun (WGS) entry which is preliminary data.</text>
</comment>
<dbReference type="PANTHER" id="PTHR48464">
    <property type="match status" value="1"/>
</dbReference>
<feature type="non-terminal residue" evidence="1">
    <location>
        <position position="1"/>
    </location>
</feature>
<evidence type="ECO:0000313" key="1">
    <source>
        <dbReference type="EMBL" id="MBA0846157.1"/>
    </source>
</evidence>
<dbReference type="Proteomes" id="UP000593575">
    <property type="component" value="Unassembled WGS sequence"/>
</dbReference>
<reference evidence="1 2" key="1">
    <citation type="journal article" date="2019" name="Genome Biol. Evol.">
        <title>Insights into the evolution of the New World diploid cottons (Gossypium, subgenus Houzingenia) based on genome sequencing.</title>
        <authorList>
            <person name="Grover C.E."/>
            <person name="Arick M.A. 2nd"/>
            <person name="Thrash A."/>
            <person name="Conover J.L."/>
            <person name="Sanders W.S."/>
            <person name="Peterson D.G."/>
            <person name="Frelichowski J.E."/>
            <person name="Scheffler J.A."/>
            <person name="Scheffler B.E."/>
            <person name="Wendel J.F."/>
        </authorList>
    </citation>
    <scope>NUCLEOTIDE SEQUENCE [LARGE SCALE GENOMIC DNA]</scope>
    <source>
        <strain evidence="1">6</strain>
        <tissue evidence="1">Leaf</tissue>
    </source>
</reference>
<gene>
    <name evidence="1" type="ORF">Goarm_022467</name>
</gene>
<dbReference type="EMBL" id="JABFAE010420347">
    <property type="protein sequence ID" value="MBA0846157.1"/>
    <property type="molecule type" value="Genomic_DNA"/>
</dbReference>
<evidence type="ECO:0000313" key="2">
    <source>
        <dbReference type="Proteomes" id="UP000593575"/>
    </source>
</evidence>